<comment type="caution">
    <text evidence="2">The sequence shown here is derived from an EMBL/GenBank/DDBJ whole genome shotgun (WGS) entry which is preliminary data.</text>
</comment>
<evidence type="ECO:0008006" key="4">
    <source>
        <dbReference type="Google" id="ProtNLM"/>
    </source>
</evidence>
<dbReference type="RefSeq" id="WP_344589939.1">
    <property type="nucleotide sequence ID" value="NZ_BAAARW010000012.1"/>
</dbReference>
<keyword evidence="1" id="KW-0175">Coiled coil</keyword>
<keyword evidence="3" id="KW-1185">Reference proteome</keyword>
<proteinExistence type="predicted"/>
<dbReference type="Pfam" id="PF02575">
    <property type="entry name" value="YbaB_DNA_bd"/>
    <property type="match status" value="1"/>
</dbReference>
<organism evidence="2 3">
    <name type="scientific">Actinomadura vinacea</name>
    <dbReference type="NCBI Taxonomy" id="115336"/>
    <lineage>
        <taxon>Bacteria</taxon>
        <taxon>Bacillati</taxon>
        <taxon>Actinomycetota</taxon>
        <taxon>Actinomycetes</taxon>
        <taxon>Streptosporangiales</taxon>
        <taxon>Thermomonosporaceae</taxon>
        <taxon>Actinomadura</taxon>
    </lineage>
</organism>
<gene>
    <name evidence="2" type="ORF">GCM10010191_34000</name>
</gene>
<evidence type="ECO:0000313" key="2">
    <source>
        <dbReference type="EMBL" id="GAA2420019.1"/>
    </source>
</evidence>
<evidence type="ECO:0000313" key="3">
    <source>
        <dbReference type="Proteomes" id="UP001501231"/>
    </source>
</evidence>
<reference evidence="2 3" key="1">
    <citation type="journal article" date="2019" name="Int. J. Syst. Evol. Microbiol.">
        <title>The Global Catalogue of Microorganisms (GCM) 10K type strain sequencing project: providing services to taxonomists for standard genome sequencing and annotation.</title>
        <authorList>
            <consortium name="The Broad Institute Genomics Platform"/>
            <consortium name="The Broad Institute Genome Sequencing Center for Infectious Disease"/>
            <person name="Wu L."/>
            <person name="Ma J."/>
        </authorList>
    </citation>
    <scope>NUCLEOTIDE SEQUENCE [LARGE SCALE GENOMIC DNA]</scope>
    <source>
        <strain evidence="2 3">JCM 3325</strain>
    </source>
</reference>
<dbReference type="InterPro" id="IPR036894">
    <property type="entry name" value="YbaB-like_sf"/>
</dbReference>
<protein>
    <recommendedName>
        <fullName evidence="4">YbaB/EbfC family DNA-binding protein</fullName>
    </recommendedName>
</protein>
<dbReference type="SUPFAM" id="SSF82607">
    <property type="entry name" value="YbaB-like"/>
    <property type="match status" value="1"/>
</dbReference>
<evidence type="ECO:0000256" key="1">
    <source>
        <dbReference type="SAM" id="Coils"/>
    </source>
</evidence>
<dbReference type="InterPro" id="IPR004401">
    <property type="entry name" value="YbaB/EbfC"/>
</dbReference>
<dbReference type="EMBL" id="BAAARW010000012">
    <property type="protein sequence ID" value="GAA2420019.1"/>
    <property type="molecule type" value="Genomic_DNA"/>
</dbReference>
<feature type="coiled-coil region" evidence="1">
    <location>
        <begin position="19"/>
        <end position="46"/>
    </location>
</feature>
<dbReference type="Gene3D" id="3.30.1310.10">
    <property type="entry name" value="Nucleoid-associated protein YbaB-like domain"/>
    <property type="match status" value="1"/>
</dbReference>
<dbReference type="Proteomes" id="UP001501231">
    <property type="component" value="Unassembled WGS sequence"/>
</dbReference>
<sequence>MTVVDESDSIGPQGEEDKIVRLEAKVAEMRRRFERLERALRQKVLTVEAKDGHVRVRINGMEEIVELVIAPDALRDPHIYGLGASVVATVGIARARARRLREAAKAKVFADLEGAGAPPAPLTQEV</sequence>
<name>A0ABN3J1N4_9ACTN</name>
<accession>A0ABN3J1N4</accession>